<gene>
    <name evidence="2" type="ORF">ACFQ27_09900</name>
</gene>
<keyword evidence="3" id="KW-1185">Reference proteome</keyword>
<organism evidence="2 3">
    <name type="scientific">Phenylobacterium conjunctum</name>
    <dbReference type="NCBI Taxonomy" id="1298959"/>
    <lineage>
        <taxon>Bacteria</taxon>
        <taxon>Pseudomonadati</taxon>
        <taxon>Pseudomonadota</taxon>
        <taxon>Alphaproteobacteria</taxon>
        <taxon>Caulobacterales</taxon>
        <taxon>Caulobacteraceae</taxon>
        <taxon>Phenylobacterium</taxon>
    </lineage>
</organism>
<protein>
    <submittedName>
        <fullName evidence="2">Copper resistance protein NlpE N-terminal domain-containing protein</fullName>
    </submittedName>
</protein>
<dbReference type="Pfam" id="PF04170">
    <property type="entry name" value="NlpE"/>
    <property type="match status" value="1"/>
</dbReference>
<dbReference type="RefSeq" id="WP_377353474.1">
    <property type="nucleotide sequence ID" value="NZ_JBHTLQ010000018.1"/>
</dbReference>
<proteinExistence type="predicted"/>
<feature type="chain" id="PRO_5045929939" evidence="1">
    <location>
        <begin position="21"/>
        <end position="151"/>
    </location>
</feature>
<dbReference type="Proteomes" id="UP001597216">
    <property type="component" value="Unassembled WGS sequence"/>
</dbReference>
<feature type="signal peptide" evidence="1">
    <location>
        <begin position="1"/>
        <end position="20"/>
    </location>
</feature>
<comment type="caution">
    <text evidence="2">The sequence shown here is derived from an EMBL/GenBank/DDBJ whole genome shotgun (WGS) entry which is preliminary data.</text>
</comment>
<evidence type="ECO:0000256" key="1">
    <source>
        <dbReference type="SAM" id="SignalP"/>
    </source>
</evidence>
<keyword evidence="1" id="KW-0732">Signal</keyword>
<name>A0ABW3T3F3_9CAUL</name>
<dbReference type="PROSITE" id="PS51257">
    <property type="entry name" value="PROKAR_LIPOPROTEIN"/>
    <property type="match status" value="1"/>
</dbReference>
<evidence type="ECO:0000313" key="2">
    <source>
        <dbReference type="EMBL" id="MFD1190891.1"/>
    </source>
</evidence>
<reference evidence="3" key="1">
    <citation type="journal article" date="2019" name="Int. J. Syst. Evol. Microbiol.">
        <title>The Global Catalogue of Microorganisms (GCM) 10K type strain sequencing project: providing services to taxonomists for standard genome sequencing and annotation.</title>
        <authorList>
            <consortium name="The Broad Institute Genomics Platform"/>
            <consortium name="The Broad Institute Genome Sequencing Center for Infectious Disease"/>
            <person name="Wu L."/>
            <person name="Ma J."/>
        </authorList>
    </citation>
    <scope>NUCLEOTIDE SEQUENCE [LARGE SCALE GENOMIC DNA]</scope>
    <source>
        <strain evidence="3">CCUG 55074</strain>
    </source>
</reference>
<evidence type="ECO:0000313" key="3">
    <source>
        <dbReference type="Proteomes" id="UP001597216"/>
    </source>
</evidence>
<dbReference type="EMBL" id="JBHTLQ010000018">
    <property type="protein sequence ID" value="MFD1190891.1"/>
    <property type="molecule type" value="Genomic_DNA"/>
</dbReference>
<dbReference type="InterPro" id="IPR007298">
    <property type="entry name" value="Cu-R_lipoprotein_NlpE"/>
</dbReference>
<sequence>MRPLALVLGLALLSACSQPAAPAKPPPAPAAAKPAEISGVLTFEGVLPCADCPGLKTELVLTPKGEGWAEGTYRLTETYLERGGPMVTTGDWTTLRGDASDPDATVYQLDPDKPEGRRAFLRVGQDEALRILDGDMKTLPPGLPDRLERKR</sequence>
<dbReference type="Gene3D" id="2.40.128.640">
    <property type="match status" value="1"/>
</dbReference>
<accession>A0ABW3T3F3</accession>